<gene>
    <name evidence="2" type="primary">Fyb1</name>
    <name evidence="2" type="ORF">CHLAEN_R13769</name>
</gene>
<dbReference type="EMBL" id="VWZY01010302">
    <property type="protein sequence ID" value="NXI57912.1"/>
    <property type="molecule type" value="Genomic_DNA"/>
</dbReference>
<sequence>AVEENEPKPPFSKKPLAQRQSLEVSHNEATSNKNTLLQKGLSGPRPNIQSFKAAKEMDENSKRAAETSGRHFSNIVLKPTSCCSSSFQGIPKNVKEKTEEKVISTAKNILLKKNIQEDSSEFRKMNKVLFAERPSVESQEDKDRS</sequence>
<feature type="region of interest" description="Disordered" evidence="1">
    <location>
        <begin position="1"/>
        <end position="48"/>
    </location>
</feature>
<comment type="caution">
    <text evidence="2">The sequence shown here is derived from an EMBL/GenBank/DDBJ whole genome shotgun (WGS) entry which is preliminary data.</text>
</comment>
<evidence type="ECO:0000256" key="1">
    <source>
        <dbReference type="SAM" id="MobiDB-lite"/>
    </source>
</evidence>
<evidence type="ECO:0000313" key="2">
    <source>
        <dbReference type="EMBL" id="NXI57912.1"/>
    </source>
</evidence>
<dbReference type="Proteomes" id="UP000579406">
    <property type="component" value="Unassembled WGS sequence"/>
</dbReference>
<protein>
    <submittedName>
        <fullName evidence="2">FYB1 protein</fullName>
    </submittedName>
</protein>
<keyword evidence="3" id="KW-1185">Reference proteome</keyword>
<feature type="non-terminal residue" evidence="2">
    <location>
        <position position="1"/>
    </location>
</feature>
<name>A0A7K9UBB8_9AVES</name>
<organism evidence="2 3">
    <name type="scientific">Chloroceryle aenea</name>
    <name type="common">American pygmy kingfisher</name>
    <dbReference type="NCBI Taxonomy" id="176938"/>
    <lineage>
        <taxon>Eukaryota</taxon>
        <taxon>Metazoa</taxon>
        <taxon>Chordata</taxon>
        <taxon>Craniata</taxon>
        <taxon>Vertebrata</taxon>
        <taxon>Euteleostomi</taxon>
        <taxon>Archelosauria</taxon>
        <taxon>Archosauria</taxon>
        <taxon>Dinosauria</taxon>
        <taxon>Saurischia</taxon>
        <taxon>Theropoda</taxon>
        <taxon>Coelurosauria</taxon>
        <taxon>Aves</taxon>
        <taxon>Neognathae</taxon>
        <taxon>Neoaves</taxon>
        <taxon>Telluraves</taxon>
        <taxon>Coraciimorphae</taxon>
        <taxon>Coraciiformes</taxon>
        <taxon>Cerylidae</taxon>
        <taxon>Chloroceryle</taxon>
    </lineage>
</organism>
<reference evidence="2 3" key="1">
    <citation type="submission" date="2019-09" db="EMBL/GenBank/DDBJ databases">
        <title>Bird 10,000 Genomes (B10K) Project - Family phase.</title>
        <authorList>
            <person name="Zhang G."/>
        </authorList>
    </citation>
    <scope>NUCLEOTIDE SEQUENCE [LARGE SCALE GENOMIC DNA]</scope>
    <source>
        <strain evidence="2">B10K-DU-001-61</strain>
        <tissue evidence="2">Muscle</tissue>
    </source>
</reference>
<proteinExistence type="predicted"/>
<evidence type="ECO:0000313" key="3">
    <source>
        <dbReference type="Proteomes" id="UP000579406"/>
    </source>
</evidence>
<dbReference type="AlphaFoldDB" id="A0A7K9UBB8"/>
<dbReference type="OrthoDB" id="9396701at2759"/>
<feature type="compositionally biased region" description="Polar residues" evidence="1">
    <location>
        <begin position="18"/>
        <end position="37"/>
    </location>
</feature>
<feature type="non-terminal residue" evidence="2">
    <location>
        <position position="145"/>
    </location>
</feature>
<accession>A0A7K9UBB8</accession>